<dbReference type="HOGENOM" id="CLU_2185022_0_0_1"/>
<feature type="region of interest" description="Disordered" evidence="1">
    <location>
        <begin position="34"/>
        <end position="61"/>
    </location>
</feature>
<sequence length="109" mass="12405">MYACHCKLNKSAQYLEGPAWELQGNVDRSIEHSIVESSSDSKDEESNGRDQQPTFNTDFNDQYDHVTSLHLKDETAALENALYDLMYLCSAVTQQIVSFSYNLNLVFES</sequence>
<name>A0A0C9Z1W8_9AGAM</name>
<gene>
    <name evidence="2" type="ORF">PISMIDRAFT_13098</name>
</gene>
<organism evidence="2 3">
    <name type="scientific">Pisolithus microcarpus 441</name>
    <dbReference type="NCBI Taxonomy" id="765257"/>
    <lineage>
        <taxon>Eukaryota</taxon>
        <taxon>Fungi</taxon>
        <taxon>Dikarya</taxon>
        <taxon>Basidiomycota</taxon>
        <taxon>Agaricomycotina</taxon>
        <taxon>Agaricomycetes</taxon>
        <taxon>Agaricomycetidae</taxon>
        <taxon>Boletales</taxon>
        <taxon>Sclerodermatineae</taxon>
        <taxon>Pisolithaceae</taxon>
        <taxon>Pisolithus</taxon>
    </lineage>
</organism>
<evidence type="ECO:0000256" key="1">
    <source>
        <dbReference type="SAM" id="MobiDB-lite"/>
    </source>
</evidence>
<proteinExistence type="predicted"/>
<feature type="compositionally biased region" description="Polar residues" evidence="1">
    <location>
        <begin position="49"/>
        <end position="60"/>
    </location>
</feature>
<evidence type="ECO:0000313" key="3">
    <source>
        <dbReference type="Proteomes" id="UP000054018"/>
    </source>
</evidence>
<feature type="compositionally biased region" description="Basic and acidic residues" evidence="1">
    <location>
        <begin position="34"/>
        <end position="48"/>
    </location>
</feature>
<reference evidence="3" key="2">
    <citation type="submission" date="2015-01" db="EMBL/GenBank/DDBJ databases">
        <title>Evolutionary Origins and Diversification of the Mycorrhizal Mutualists.</title>
        <authorList>
            <consortium name="DOE Joint Genome Institute"/>
            <consortium name="Mycorrhizal Genomics Consortium"/>
            <person name="Kohler A."/>
            <person name="Kuo A."/>
            <person name="Nagy L.G."/>
            <person name="Floudas D."/>
            <person name="Copeland A."/>
            <person name="Barry K.W."/>
            <person name="Cichocki N."/>
            <person name="Veneault-Fourrey C."/>
            <person name="LaButti K."/>
            <person name="Lindquist E.A."/>
            <person name="Lipzen A."/>
            <person name="Lundell T."/>
            <person name="Morin E."/>
            <person name="Murat C."/>
            <person name="Riley R."/>
            <person name="Ohm R."/>
            <person name="Sun H."/>
            <person name="Tunlid A."/>
            <person name="Henrissat B."/>
            <person name="Grigoriev I.V."/>
            <person name="Hibbett D.S."/>
            <person name="Martin F."/>
        </authorList>
    </citation>
    <scope>NUCLEOTIDE SEQUENCE [LARGE SCALE GENOMIC DNA]</scope>
    <source>
        <strain evidence="3">441</strain>
    </source>
</reference>
<evidence type="ECO:0000313" key="2">
    <source>
        <dbReference type="EMBL" id="KIK20269.1"/>
    </source>
</evidence>
<protein>
    <submittedName>
        <fullName evidence="2">Uncharacterized protein</fullName>
    </submittedName>
</protein>
<reference evidence="2 3" key="1">
    <citation type="submission" date="2014-04" db="EMBL/GenBank/DDBJ databases">
        <authorList>
            <consortium name="DOE Joint Genome Institute"/>
            <person name="Kuo A."/>
            <person name="Kohler A."/>
            <person name="Costa M.D."/>
            <person name="Nagy L.G."/>
            <person name="Floudas D."/>
            <person name="Copeland A."/>
            <person name="Barry K.W."/>
            <person name="Cichocki N."/>
            <person name="Veneault-Fourrey C."/>
            <person name="LaButti K."/>
            <person name="Lindquist E.A."/>
            <person name="Lipzen A."/>
            <person name="Lundell T."/>
            <person name="Morin E."/>
            <person name="Murat C."/>
            <person name="Sun H."/>
            <person name="Tunlid A."/>
            <person name="Henrissat B."/>
            <person name="Grigoriev I.V."/>
            <person name="Hibbett D.S."/>
            <person name="Martin F."/>
            <person name="Nordberg H.P."/>
            <person name="Cantor M.N."/>
            <person name="Hua S.X."/>
        </authorList>
    </citation>
    <scope>NUCLEOTIDE SEQUENCE [LARGE SCALE GENOMIC DNA]</scope>
    <source>
        <strain evidence="2 3">441</strain>
    </source>
</reference>
<dbReference type="AlphaFoldDB" id="A0A0C9Z1W8"/>
<dbReference type="Proteomes" id="UP000054018">
    <property type="component" value="Unassembled WGS sequence"/>
</dbReference>
<keyword evidence="3" id="KW-1185">Reference proteome</keyword>
<accession>A0A0C9Z1W8</accession>
<dbReference type="EMBL" id="KN833768">
    <property type="protein sequence ID" value="KIK20269.1"/>
    <property type="molecule type" value="Genomic_DNA"/>
</dbReference>